<dbReference type="SUPFAM" id="SSF50405">
    <property type="entry name" value="Actin-crosslinking proteins"/>
    <property type="match status" value="1"/>
</dbReference>
<keyword evidence="10" id="KW-0560">Oxidoreductase</keyword>
<dbReference type="Proteomes" id="UP001146120">
    <property type="component" value="Unassembled WGS sequence"/>
</dbReference>
<reference evidence="20" key="1">
    <citation type="submission" date="2022-11" db="EMBL/GenBank/DDBJ databases">
        <authorList>
            <person name="Morgan W.R."/>
            <person name="Tartar A."/>
        </authorList>
    </citation>
    <scope>NUCLEOTIDE SEQUENCE</scope>
    <source>
        <strain evidence="20">ARSEF 373</strain>
    </source>
</reference>
<evidence type="ECO:0000256" key="8">
    <source>
        <dbReference type="ARBA" id="ARBA00022723"/>
    </source>
</evidence>
<dbReference type="SUPFAM" id="SSF109604">
    <property type="entry name" value="HD-domain/PDEase-like"/>
    <property type="match status" value="1"/>
</dbReference>
<protein>
    <recommendedName>
        <fullName evidence="6">Inositol oxygenase</fullName>
        <ecNumber evidence="5">1.13.99.1</ecNumber>
    </recommendedName>
    <alternativeName>
        <fullName evidence="13">Myo-inositol oxygenase</fullName>
    </alternativeName>
</protein>
<keyword evidence="7" id="KW-0963">Cytoplasm</keyword>
<dbReference type="GO" id="GO:0050113">
    <property type="term" value="F:inositol oxygenase activity"/>
    <property type="evidence" value="ECO:0007669"/>
    <property type="project" value="UniProtKB-EC"/>
</dbReference>
<reference evidence="20" key="2">
    <citation type="journal article" date="2023" name="Microbiol Resour">
        <title>Decontamination and Annotation of the Draft Genome Sequence of the Oomycete Lagenidium giganteum ARSEF 373.</title>
        <authorList>
            <person name="Morgan W.R."/>
            <person name="Tartar A."/>
        </authorList>
    </citation>
    <scope>NUCLEOTIDE SEQUENCE</scope>
    <source>
        <strain evidence="20">ARSEF 373</strain>
    </source>
</reference>
<dbReference type="EC" id="1.13.99.1" evidence="5"/>
<dbReference type="GO" id="GO:0005506">
    <property type="term" value="F:iron ion binding"/>
    <property type="evidence" value="ECO:0007669"/>
    <property type="project" value="InterPro"/>
</dbReference>
<gene>
    <name evidence="20" type="ORF">N0F65_001458</name>
</gene>
<evidence type="ECO:0000256" key="17">
    <source>
        <dbReference type="SAM" id="SignalP"/>
    </source>
</evidence>
<dbReference type="EMBL" id="DAKRPA010000274">
    <property type="protein sequence ID" value="DAZ94027.1"/>
    <property type="molecule type" value="Genomic_DNA"/>
</dbReference>
<comment type="caution">
    <text evidence="20">The sequence shown here is derived from an EMBL/GenBank/DDBJ whole genome shotgun (WGS) entry which is preliminary data.</text>
</comment>
<dbReference type="InterPro" id="IPR016181">
    <property type="entry name" value="Acyl_CoA_acyltransferase"/>
</dbReference>
<evidence type="ECO:0000256" key="1">
    <source>
        <dbReference type="ARBA" id="ARBA00001962"/>
    </source>
</evidence>
<comment type="subcellular location">
    <subcellularLocation>
        <location evidence="2">Cytoplasm</location>
    </subcellularLocation>
</comment>
<evidence type="ECO:0000256" key="5">
    <source>
        <dbReference type="ARBA" id="ARBA00011919"/>
    </source>
</evidence>
<keyword evidence="17" id="KW-0732">Signal</keyword>
<comment type="pathway">
    <text evidence="3">Polyol metabolism; myo-inositol degradation into D-glucuronate; D-glucuronate from myo-inositol: step 1/1.</text>
</comment>
<evidence type="ECO:0000256" key="15">
    <source>
        <dbReference type="RuleBase" id="RU000489"/>
    </source>
</evidence>
<comment type="similarity">
    <text evidence="4">Belongs to the myo-inositol oxygenase family.</text>
</comment>
<dbReference type="InterPro" id="IPR001223">
    <property type="entry name" value="Glyco_hydro18_cat"/>
</dbReference>
<evidence type="ECO:0000256" key="12">
    <source>
        <dbReference type="ARBA" id="ARBA00023295"/>
    </source>
</evidence>
<dbReference type="InterPro" id="IPR017853">
    <property type="entry name" value="GH"/>
</dbReference>
<dbReference type="GO" id="GO:0016747">
    <property type="term" value="F:acyltransferase activity, transferring groups other than amino-acyl groups"/>
    <property type="evidence" value="ECO:0007669"/>
    <property type="project" value="InterPro"/>
</dbReference>
<evidence type="ECO:0000256" key="14">
    <source>
        <dbReference type="ARBA" id="ARBA00048271"/>
    </source>
</evidence>
<proteinExistence type="inferred from homology"/>
<feature type="domain" description="N-acetyltransferase" evidence="18">
    <location>
        <begin position="336"/>
        <end position="490"/>
    </location>
</feature>
<dbReference type="Pfam" id="PF05153">
    <property type="entry name" value="MIOX"/>
    <property type="match status" value="1"/>
</dbReference>
<feature type="signal peptide" evidence="17">
    <location>
        <begin position="1"/>
        <end position="17"/>
    </location>
</feature>
<evidence type="ECO:0000256" key="13">
    <source>
        <dbReference type="ARBA" id="ARBA00029668"/>
    </source>
</evidence>
<evidence type="ECO:0000259" key="19">
    <source>
        <dbReference type="PROSITE" id="PS51910"/>
    </source>
</evidence>
<dbReference type="GO" id="GO:0019310">
    <property type="term" value="P:inositol catabolic process"/>
    <property type="evidence" value="ECO:0007669"/>
    <property type="project" value="InterPro"/>
</dbReference>
<organism evidence="20 21">
    <name type="scientific">Lagenidium giganteum</name>
    <dbReference type="NCBI Taxonomy" id="4803"/>
    <lineage>
        <taxon>Eukaryota</taxon>
        <taxon>Sar</taxon>
        <taxon>Stramenopiles</taxon>
        <taxon>Oomycota</taxon>
        <taxon>Peronosporomycetes</taxon>
        <taxon>Pythiales</taxon>
        <taxon>Pythiaceae</taxon>
    </lineage>
</organism>
<dbReference type="InterPro" id="IPR001579">
    <property type="entry name" value="Glyco_hydro_18_chit_AS"/>
</dbReference>
<dbReference type="InterPro" id="IPR008999">
    <property type="entry name" value="Actin-crosslinking"/>
</dbReference>
<evidence type="ECO:0000256" key="10">
    <source>
        <dbReference type="ARBA" id="ARBA00023002"/>
    </source>
</evidence>
<evidence type="ECO:0000259" key="18">
    <source>
        <dbReference type="PROSITE" id="PS51186"/>
    </source>
</evidence>
<dbReference type="CDD" id="cd04301">
    <property type="entry name" value="NAT_SF"/>
    <property type="match status" value="1"/>
</dbReference>
<accession>A0AAV2YFY6</accession>
<evidence type="ECO:0000256" key="6">
    <source>
        <dbReference type="ARBA" id="ARBA00019269"/>
    </source>
</evidence>
<evidence type="ECO:0000256" key="11">
    <source>
        <dbReference type="ARBA" id="ARBA00023004"/>
    </source>
</evidence>
<evidence type="ECO:0000313" key="20">
    <source>
        <dbReference type="EMBL" id="DAZ94027.1"/>
    </source>
</evidence>
<dbReference type="GO" id="GO:0008061">
    <property type="term" value="F:chitin binding"/>
    <property type="evidence" value="ECO:0007669"/>
    <property type="project" value="InterPro"/>
</dbReference>
<dbReference type="Gene3D" id="3.40.630.30">
    <property type="match status" value="1"/>
</dbReference>
<dbReference type="PROSITE" id="PS51186">
    <property type="entry name" value="GNAT"/>
    <property type="match status" value="1"/>
</dbReference>
<keyword evidence="21" id="KW-1185">Reference proteome</keyword>
<evidence type="ECO:0000256" key="3">
    <source>
        <dbReference type="ARBA" id="ARBA00005167"/>
    </source>
</evidence>
<keyword evidence="12 15" id="KW-0326">Glycosidase</keyword>
<dbReference type="CDD" id="cd00598">
    <property type="entry name" value="GH18_chitinase-like"/>
    <property type="match status" value="1"/>
</dbReference>
<dbReference type="GO" id="GO:0004553">
    <property type="term" value="F:hydrolase activity, hydrolyzing O-glycosyl compounds"/>
    <property type="evidence" value="ECO:0007669"/>
    <property type="project" value="InterPro"/>
</dbReference>
<evidence type="ECO:0000256" key="16">
    <source>
        <dbReference type="SAM" id="MobiDB-lite"/>
    </source>
</evidence>
<dbReference type="PANTHER" id="PTHR12588:SF0">
    <property type="entry name" value="INOSITOL OXYGENASE"/>
    <property type="match status" value="1"/>
</dbReference>
<keyword evidence="9 15" id="KW-0378">Hydrolase</keyword>
<dbReference type="SUPFAM" id="SSF55729">
    <property type="entry name" value="Acyl-CoA N-acyltransferases (Nat)"/>
    <property type="match status" value="1"/>
</dbReference>
<comment type="catalytic activity">
    <reaction evidence="14">
        <text>myo-inositol + O2 = D-glucuronate + H2O + H(+)</text>
        <dbReference type="Rhea" id="RHEA:23696"/>
        <dbReference type="ChEBI" id="CHEBI:15377"/>
        <dbReference type="ChEBI" id="CHEBI:15378"/>
        <dbReference type="ChEBI" id="CHEBI:15379"/>
        <dbReference type="ChEBI" id="CHEBI:17268"/>
        <dbReference type="ChEBI" id="CHEBI:58720"/>
        <dbReference type="EC" id="1.13.99.1"/>
    </reaction>
</comment>
<feature type="chain" id="PRO_5043696645" description="Inositol oxygenase" evidence="17">
    <location>
        <begin position="18"/>
        <end position="904"/>
    </location>
</feature>
<evidence type="ECO:0000256" key="2">
    <source>
        <dbReference type="ARBA" id="ARBA00004496"/>
    </source>
</evidence>
<dbReference type="SMART" id="SM00636">
    <property type="entry name" value="Glyco_18"/>
    <property type="match status" value="1"/>
</dbReference>
<dbReference type="Pfam" id="PF00704">
    <property type="entry name" value="Glyco_hydro_18"/>
    <property type="match status" value="1"/>
</dbReference>
<dbReference type="AlphaFoldDB" id="A0AAV2YFY6"/>
<evidence type="ECO:0000256" key="7">
    <source>
        <dbReference type="ARBA" id="ARBA00022490"/>
    </source>
</evidence>
<dbReference type="InterPro" id="IPR011583">
    <property type="entry name" value="Chitinase_II/V-like_cat"/>
</dbReference>
<comment type="cofactor">
    <cofactor evidence="1">
        <name>Fe cation</name>
        <dbReference type="ChEBI" id="CHEBI:24875"/>
    </cofactor>
</comment>
<dbReference type="InterPro" id="IPR007828">
    <property type="entry name" value="Inositol_oxygenase"/>
</dbReference>
<dbReference type="SUPFAM" id="SSF51445">
    <property type="entry name" value="(Trans)glycosidases"/>
    <property type="match status" value="1"/>
</dbReference>
<evidence type="ECO:0000256" key="4">
    <source>
        <dbReference type="ARBA" id="ARBA00005286"/>
    </source>
</evidence>
<dbReference type="PANTHER" id="PTHR12588">
    <property type="entry name" value="MYOINOSITOL OXYGENASE"/>
    <property type="match status" value="1"/>
</dbReference>
<feature type="region of interest" description="Disordered" evidence="16">
    <location>
        <begin position="22"/>
        <end position="47"/>
    </location>
</feature>
<keyword evidence="8" id="KW-0479">Metal-binding</keyword>
<feature type="domain" description="GH18" evidence="19">
    <location>
        <begin position="54"/>
        <end position="326"/>
    </location>
</feature>
<dbReference type="InterPro" id="IPR000182">
    <property type="entry name" value="GNAT_dom"/>
</dbReference>
<dbReference type="Pfam" id="PF00583">
    <property type="entry name" value="Acetyltransf_1"/>
    <property type="match status" value="1"/>
</dbReference>
<dbReference type="PROSITE" id="PS51910">
    <property type="entry name" value="GH18_2"/>
    <property type="match status" value="1"/>
</dbReference>
<dbReference type="CDD" id="cd00257">
    <property type="entry name" value="beta-trefoil_FSCN-like"/>
    <property type="match status" value="1"/>
</dbReference>
<evidence type="ECO:0000256" key="9">
    <source>
        <dbReference type="ARBA" id="ARBA00022801"/>
    </source>
</evidence>
<name>A0AAV2YFY6_9STRA</name>
<dbReference type="GO" id="GO:0005737">
    <property type="term" value="C:cytoplasm"/>
    <property type="evidence" value="ECO:0007669"/>
    <property type="project" value="UniProtKB-SubCell"/>
</dbReference>
<dbReference type="Gene3D" id="3.20.20.80">
    <property type="entry name" value="Glycosidases"/>
    <property type="match status" value="1"/>
</dbReference>
<feature type="compositionally biased region" description="Low complexity" evidence="16">
    <location>
        <begin position="22"/>
        <end position="34"/>
    </location>
</feature>
<dbReference type="Gene3D" id="2.80.10.50">
    <property type="match status" value="1"/>
</dbReference>
<sequence>MPVVLVTIAIVIIVILATRKSSKGSSSNNAGGDDATAKNVTRGPSCAKPVAPHRRVVAFWQSETDGCDRVPKGVTHVVFGFALVSDGRVVPSFQNTDKYIQTCVEKLRSKCIYTMASIGGSTNNHNLSSATDATKFASSAVSLIDKFGFDGLDIDDETVGSEYNAVHVVSRIKATREALQAKDKSLLLTYDAYFFEGVPSFCASPTNAPYTRCFPPQVLYHVDWINIMAYNVNKQPTEAAKIYQQALNTTFVDWSKQLDGDFTRATIGFCVKDSCAYGPGPSKDVIADWAAFAQRPKAGGGVMIYSASTEAVDDFPETISLRMVAHTRMAVTSSATMTPSLDGSSHALGARVPLTEVVSSARFRVEFTHDARARELRWVLFTNGRRGAIGKIIFTLENCAQSAHIKSIVVNKEYRGLGLARVLYMACVSTLQELHVPELHLEAEEDTRRHGKLVGLYREWGFAEKPDAKVLFLYNDTECFRKVPMMLSFQARPVASFPSKTEAGAWFCMLVLKTPDGTCLVASEDGLLEARRDKSHESMWQTLLGQDGEIFLRSVHGKFLCVEESGNVLADRHLNSTWETFQVVPHRSMNADDQSGAVAGGVALRNFHGGYLSIDAAAQTVKSSSEPVVWDAGDLINLVCGKSDTVPIYHKIMRKYQTKAFVQRQVAQFTSFQHATMTVAEACKALVSLNGDVDANASWVLKYMLASAEAVRQDGHPDWLQLVVFLRGLGLLFLLWTDEDNAILRSISPAEWLCQMTTWVVGRTIPSAIAFPELNELNADHCSPPCKDEDIETGMEHALLPWTPDEYLFRVLEFNKASLPSEALAVTRFWSLKTWHQQGHYDDLCAPQDFDTKEFLASLEDVSVVSDQAMQAVATDKLLPYYLSLAEKFLPRELQCGEAPGSPT</sequence>
<dbReference type="PROSITE" id="PS01095">
    <property type="entry name" value="GH18_1"/>
    <property type="match status" value="1"/>
</dbReference>
<evidence type="ECO:0000313" key="21">
    <source>
        <dbReference type="Proteomes" id="UP001146120"/>
    </source>
</evidence>
<dbReference type="GO" id="GO:0005975">
    <property type="term" value="P:carbohydrate metabolic process"/>
    <property type="evidence" value="ECO:0007669"/>
    <property type="project" value="InterPro"/>
</dbReference>
<keyword evidence="11" id="KW-0408">Iron</keyword>